<dbReference type="AlphaFoldDB" id="A0A1X7AJB8"/>
<dbReference type="InterPro" id="IPR050725">
    <property type="entry name" value="CysQ/Inositol_MonoPase"/>
</dbReference>
<feature type="binding site" evidence="6">
    <location>
        <begin position="91"/>
        <end position="94"/>
    </location>
    <ligand>
        <name>substrate</name>
    </ligand>
</feature>
<dbReference type="GO" id="GO:0005886">
    <property type="term" value="C:plasma membrane"/>
    <property type="evidence" value="ECO:0007669"/>
    <property type="project" value="UniProtKB-SubCell"/>
</dbReference>
<dbReference type="InterPro" id="IPR000760">
    <property type="entry name" value="Inositol_monophosphatase-like"/>
</dbReference>
<protein>
    <recommendedName>
        <fullName evidence="6">3'(2'),5'-bisphosphate nucleotidase CysQ</fullName>
        <ecNumber evidence="6">3.1.3.7</ecNumber>
    </recommendedName>
    <alternativeName>
        <fullName evidence="6">3'(2'),5-bisphosphonucleoside 3'(2')-phosphohydrolase</fullName>
    </alternativeName>
    <alternativeName>
        <fullName evidence="6">3'-phosphoadenosine 5'-phosphate phosphatase</fullName>
        <shortName evidence="6">PAP phosphatase</shortName>
    </alternativeName>
</protein>
<organism evidence="8 9">
    <name type="scientific">Parendozoicomonas haliclonae</name>
    <dbReference type="NCBI Taxonomy" id="1960125"/>
    <lineage>
        <taxon>Bacteria</taxon>
        <taxon>Pseudomonadati</taxon>
        <taxon>Pseudomonadota</taxon>
        <taxon>Gammaproteobacteria</taxon>
        <taxon>Oceanospirillales</taxon>
        <taxon>Endozoicomonadaceae</taxon>
        <taxon>Parendozoicomonas</taxon>
    </lineage>
</organism>
<reference evidence="8 9" key="1">
    <citation type="submission" date="2017-03" db="EMBL/GenBank/DDBJ databases">
        <authorList>
            <person name="Afonso C.L."/>
            <person name="Miller P.J."/>
            <person name="Scott M.A."/>
            <person name="Spackman E."/>
            <person name="Goraichik I."/>
            <person name="Dimitrov K.M."/>
            <person name="Suarez D.L."/>
            <person name="Swayne D.E."/>
        </authorList>
    </citation>
    <scope>NUCLEOTIDE SEQUENCE [LARGE SCALE GENOMIC DNA]</scope>
    <source>
        <strain evidence="8">SB41UT1</strain>
    </source>
</reference>
<dbReference type="NCBIfam" id="TIGR01331">
    <property type="entry name" value="bisphos_cysQ"/>
    <property type="match status" value="1"/>
</dbReference>
<feature type="binding site" evidence="6">
    <location>
        <position position="69"/>
    </location>
    <ligand>
        <name>Mg(2+)</name>
        <dbReference type="ChEBI" id="CHEBI:18420"/>
        <label>1</label>
    </ligand>
</feature>
<feature type="binding site" evidence="6">
    <location>
        <position position="91"/>
    </location>
    <ligand>
        <name>Mg(2+)</name>
        <dbReference type="ChEBI" id="CHEBI:18420"/>
        <label>1</label>
    </ligand>
</feature>
<keyword evidence="3 6" id="KW-0997">Cell inner membrane</keyword>
<evidence type="ECO:0000256" key="4">
    <source>
        <dbReference type="ARBA" id="ARBA00022801"/>
    </source>
</evidence>
<feature type="binding site" evidence="7">
    <location>
        <position position="91"/>
    </location>
    <ligand>
        <name>Mg(2+)</name>
        <dbReference type="ChEBI" id="CHEBI:18420"/>
        <label>1</label>
        <note>catalytic</note>
    </ligand>
</feature>
<feature type="binding site" evidence="6">
    <location>
        <position position="89"/>
    </location>
    <ligand>
        <name>Mg(2+)</name>
        <dbReference type="ChEBI" id="CHEBI:18420"/>
        <label>2</label>
    </ligand>
</feature>
<name>A0A1X7AJB8_9GAMM</name>
<keyword evidence="2 6" id="KW-1003">Cell membrane</keyword>
<dbReference type="CDD" id="cd01638">
    <property type="entry name" value="CysQ"/>
    <property type="match status" value="1"/>
</dbReference>
<keyword evidence="6 7" id="KW-0460">Magnesium</keyword>
<dbReference type="PANTHER" id="PTHR43028:SF5">
    <property type="entry name" value="3'(2'),5'-BISPHOSPHATE NUCLEOTIDASE 1"/>
    <property type="match status" value="1"/>
</dbReference>
<feature type="binding site" evidence="7">
    <location>
        <position position="92"/>
    </location>
    <ligand>
        <name>Mg(2+)</name>
        <dbReference type="ChEBI" id="CHEBI:18420"/>
        <label>1</label>
        <note>catalytic</note>
    </ligand>
</feature>
<comment type="subcellular location">
    <subcellularLocation>
        <location evidence="6">Cell inner membrane</location>
        <topology evidence="6">Peripheral membrane protein</topology>
        <orientation evidence="6">Cytoplasmic side</orientation>
    </subcellularLocation>
</comment>
<comment type="function">
    <text evidence="6">Converts adenosine-3',5'-bisphosphate (PAP) to AMP.</text>
</comment>
<dbReference type="PROSITE" id="PS00630">
    <property type="entry name" value="IMP_2"/>
    <property type="match status" value="1"/>
</dbReference>
<dbReference type="HAMAP" id="MF_02095">
    <property type="entry name" value="CysQ"/>
    <property type="match status" value="1"/>
</dbReference>
<dbReference type="GO" id="GO:0046854">
    <property type="term" value="P:phosphatidylinositol phosphate biosynthetic process"/>
    <property type="evidence" value="ECO:0007669"/>
    <property type="project" value="InterPro"/>
</dbReference>
<evidence type="ECO:0000256" key="7">
    <source>
        <dbReference type="PIRSR" id="PIRSR600760-2"/>
    </source>
</evidence>
<sequence length="272" mass="29935">MTTDYSTLVDSLKDLCRTAGDAILTVYSQDDFGVIQKSDDSPVTEADHKAHAIIQAGLVALLDIPVLSEEGTLPPLSERETWTQYWLVDPLDGTREFIARTDEFTINIALMDKNQPILGVIYAPVAKAFYYGGKVLHGSWRQKVGEEPVVINTRPCAPEGLLNVAVTRNHGRDQLVDLIERFEQRFSEVHLTVAGSSLKTCLVAEGSLDIYPRRGPTCEWDTAAGQAIVEGAGGKVLNGQMLPLTYNQKESLINPDFYVVGDPNAEWESLLT</sequence>
<proteinExistence type="inferred from homology"/>
<evidence type="ECO:0000313" key="9">
    <source>
        <dbReference type="Proteomes" id="UP000196573"/>
    </source>
</evidence>
<keyword evidence="4 6" id="KW-0378">Hydrolase</keyword>
<keyword evidence="9" id="KW-1185">Reference proteome</keyword>
<dbReference type="GO" id="GO:0000103">
    <property type="term" value="P:sulfate assimilation"/>
    <property type="evidence" value="ECO:0007669"/>
    <property type="project" value="TreeGrafter"/>
</dbReference>
<accession>A0A1X7AJB8</accession>
<feature type="binding site" evidence="6">
    <location>
        <position position="89"/>
    </location>
    <ligand>
        <name>Mg(2+)</name>
        <dbReference type="ChEBI" id="CHEBI:18420"/>
        <label>1</label>
    </ligand>
</feature>
<dbReference type="GO" id="GO:0000287">
    <property type="term" value="F:magnesium ion binding"/>
    <property type="evidence" value="ECO:0007669"/>
    <property type="project" value="UniProtKB-UniRule"/>
</dbReference>
<keyword evidence="6 7" id="KW-0479">Metal-binding</keyword>
<dbReference type="OrthoDB" id="9785695at2"/>
<dbReference type="RefSeq" id="WP_087109312.1">
    <property type="nucleotide sequence ID" value="NZ_CBCSCN010000002.1"/>
</dbReference>
<dbReference type="GO" id="GO:0050427">
    <property type="term" value="P:3'-phosphoadenosine 5'-phosphosulfate metabolic process"/>
    <property type="evidence" value="ECO:0007669"/>
    <property type="project" value="TreeGrafter"/>
</dbReference>
<comment type="cofactor">
    <cofactor evidence="6 7">
        <name>Mg(2+)</name>
        <dbReference type="ChEBI" id="CHEBI:18420"/>
    </cofactor>
</comment>
<dbReference type="Gene3D" id="3.30.540.10">
    <property type="entry name" value="Fructose-1,6-Bisphosphatase, subunit A, domain 1"/>
    <property type="match status" value="1"/>
</dbReference>
<evidence type="ECO:0000313" key="8">
    <source>
        <dbReference type="EMBL" id="SMA45607.1"/>
    </source>
</evidence>
<feature type="binding site" evidence="6">
    <location>
        <position position="92"/>
    </location>
    <ligand>
        <name>Mg(2+)</name>
        <dbReference type="ChEBI" id="CHEBI:18420"/>
        <label>2</label>
    </ligand>
</feature>
<dbReference type="EC" id="3.1.3.7" evidence="6"/>
<dbReference type="InterPro" id="IPR006240">
    <property type="entry name" value="CysQ"/>
</dbReference>
<dbReference type="PANTHER" id="PTHR43028">
    <property type="entry name" value="3'(2'),5'-BISPHOSPHATE NUCLEOTIDASE 1"/>
    <property type="match status" value="1"/>
</dbReference>
<dbReference type="SUPFAM" id="SSF56655">
    <property type="entry name" value="Carbohydrate phosphatase"/>
    <property type="match status" value="1"/>
</dbReference>
<dbReference type="Pfam" id="PF00459">
    <property type="entry name" value="Inositol_P"/>
    <property type="match status" value="1"/>
</dbReference>
<feature type="binding site" evidence="6">
    <location>
        <position position="69"/>
    </location>
    <ligand>
        <name>substrate</name>
    </ligand>
</feature>
<dbReference type="InterPro" id="IPR020550">
    <property type="entry name" value="Inositol_monophosphatase_CS"/>
</dbReference>
<evidence type="ECO:0000256" key="3">
    <source>
        <dbReference type="ARBA" id="ARBA00022519"/>
    </source>
</evidence>
<dbReference type="Gene3D" id="3.40.190.80">
    <property type="match status" value="1"/>
</dbReference>
<evidence type="ECO:0000256" key="6">
    <source>
        <dbReference type="HAMAP-Rule" id="MF_02095"/>
    </source>
</evidence>
<evidence type="ECO:0000256" key="1">
    <source>
        <dbReference type="ARBA" id="ARBA00005289"/>
    </source>
</evidence>
<keyword evidence="5 6" id="KW-0472">Membrane</keyword>
<feature type="binding site" evidence="6">
    <location>
        <position position="221"/>
    </location>
    <ligand>
        <name>substrate</name>
    </ligand>
</feature>
<evidence type="ECO:0000256" key="2">
    <source>
        <dbReference type="ARBA" id="ARBA00022475"/>
    </source>
</evidence>
<evidence type="ECO:0000256" key="5">
    <source>
        <dbReference type="ARBA" id="ARBA00023136"/>
    </source>
</evidence>
<feature type="binding site" evidence="6">
    <location>
        <position position="221"/>
    </location>
    <ligand>
        <name>Mg(2+)</name>
        <dbReference type="ChEBI" id="CHEBI:18420"/>
        <label>2</label>
    </ligand>
</feature>
<comment type="similarity">
    <text evidence="1 6">Belongs to the inositol monophosphatase superfamily. CysQ family.</text>
</comment>
<feature type="binding site" evidence="7">
    <location>
        <position position="89"/>
    </location>
    <ligand>
        <name>Mg(2+)</name>
        <dbReference type="ChEBI" id="CHEBI:18420"/>
        <label>1</label>
        <note>catalytic</note>
    </ligand>
</feature>
<comment type="catalytic activity">
    <reaction evidence="6">
        <text>adenosine 3',5'-bisphosphate + H2O = AMP + phosphate</text>
        <dbReference type="Rhea" id="RHEA:10040"/>
        <dbReference type="ChEBI" id="CHEBI:15377"/>
        <dbReference type="ChEBI" id="CHEBI:43474"/>
        <dbReference type="ChEBI" id="CHEBI:58343"/>
        <dbReference type="ChEBI" id="CHEBI:456215"/>
        <dbReference type="EC" id="3.1.3.7"/>
    </reaction>
</comment>
<feature type="binding site" evidence="7">
    <location>
        <position position="221"/>
    </location>
    <ligand>
        <name>Mg(2+)</name>
        <dbReference type="ChEBI" id="CHEBI:18420"/>
        <label>1</label>
        <note>catalytic</note>
    </ligand>
</feature>
<dbReference type="EMBL" id="FWPT01000004">
    <property type="protein sequence ID" value="SMA45607.1"/>
    <property type="molecule type" value="Genomic_DNA"/>
</dbReference>
<dbReference type="GO" id="GO:0008441">
    <property type="term" value="F:3'(2'),5'-bisphosphate nucleotidase activity"/>
    <property type="evidence" value="ECO:0007669"/>
    <property type="project" value="UniProtKB-UniRule"/>
</dbReference>
<dbReference type="Proteomes" id="UP000196573">
    <property type="component" value="Unassembled WGS sequence"/>
</dbReference>
<feature type="binding site" evidence="7">
    <location>
        <position position="69"/>
    </location>
    <ligand>
        <name>Mg(2+)</name>
        <dbReference type="ChEBI" id="CHEBI:18420"/>
        <label>1</label>
        <note>catalytic</note>
    </ligand>
</feature>
<gene>
    <name evidence="6 8" type="primary">cysQ</name>
    <name evidence="8" type="ORF">EHSB41UT_01960</name>
</gene>